<dbReference type="SUPFAM" id="SSF52540">
    <property type="entry name" value="P-loop containing nucleoside triphosphate hydrolases"/>
    <property type="match status" value="1"/>
</dbReference>
<dbReference type="RefSeq" id="WP_160907924.1">
    <property type="nucleotide sequence ID" value="NZ_WVHS01000004.1"/>
</dbReference>
<dbReference type="Pfam" id="PF00931">
    <property type="entry name" value="NB-ARC"/>
    <property type="match status" value="1"/>
</dbReference>
<reference evidence="3 4" key="1">
    <citation type="submission" date="2019-11" db="EMBL/GenBank/DDBJ databases">
        <title>Pedobacter sp. HMF7056 Genome sequencing and assembly.</title>
        <authorList>
            <person name="Kang H."/>
            <person name="Kim H."/>
            <person name="Joh K."/>
        </authorList>
    </citation>
    <scope>NUCLEOTIDE SEQUENCE [LARGE SCALE GENOMIC DNA]</scope>
    <source>
        <strain evidence="3 4">HMF7056</strain>
    </source>
</reference>
<evidence type="ECO:0000259" key="2">
    <source>
        <dbReference type="Pfam" id="PF00931"/>
    </source>
</evidence>
<gene>
    <name evidence="3" type="ORF">GS398_16530</name>
</gene>
<feature type="compositionally biased region" description="Basic and acidic residues" evidence="1">
    <location>
        <begin position="156"/>
        <end position="167"/>
    </location>
</feature>
<keyword evidence="4" id="KW-1185">Reference proteome</keyword>
<dbReference type="PANTHER" id="PTHR47691">
    <property type="entry name" value="REGULATOR-RELATED"/>
    <property type="match status" value="1"/>
</dbReference>
<dbReference type="InterPro" id="IPR002182">
    <property type="entry name" value="NB-ARC"/>
</dbReference>
<evidence type="ECO:0000256" key="1">
    <source>
        <dbReference type="SAM" id="MobiDB-lite"/>
    </source>
</evidence>
<name>A0A7K1Y1L3_9SPHI</name>
<dbReference type="InterPro" id="IPR011990">
    <property type="entry name" value="TPR-like_helical_dom_sf"/>
</dbReference>
<evidence type="ECO:0000313" key="4">
    <source>
        <dbReference type="Proteomes" id="UP000451233"/>
    </source>
</evidence>
<protein>
    <recommendedName>
        <fullName evidence="2">NB-ARC domain-containing protein</fullName>
    </recommendedName>
</protein>
<evidence type="ECO:0000313" key="3">
    <source>
        <dbReference type="EMBL" id="MXV16909.1"/>
    </source>
</evidence>
<dbReference type="EMBL" id="WVHS01000004">
    <property type="protein sequence ID" value="MXV16909.1"/>
    <property type="molecule type" value="Genomic_DNA"/>
</dbReference>
<feature type="domain" description="NB-ARC" evidence="2">
    <location>
        <begin position="206"/>
        <end position="261"/>
    </location>
</feature>
<feature type="region of interest" description="Disordered" evidence="1">
    <location>
        <begin position="156"/>
        <end position="176"/>
    </location>
</feature>
<organism evidence="3 4">
    <name type="scientific">Hufsiella ginkgonis</name>
    <dbReference type="NCBI Taxonomy" id="2695274"/>
    <lineage>
        <taxon>Bacteria</taxon>
        <taxon>Pseudomonadati</taxon>
        <taxon>Bacteroidota</taxon>
        <taxon>Sphingobacteriia</taxon>
        <taxon>Sphingobacteriales</taxon>
        <taxon>Sphingobacteriaceae</taxon>
        <taxon>Hufsiella</taxon>
    </lineage>
</organism>
<dbReference type="Gene3D" id="1.25.40.10">
    <property type="entry name" value="Tetratricopeptide repeat domain"/>
    <property type="match status" value="1"/>
</dbReference>
<dbReference type="InterPro" id="IPR027417">
    <property type="entry name" value="P-loop_NTPase"/>
</dbReference>
<comment type="caution">
    <text evidence="3">The sequence shown here is derived from an EMBL/GenBank/DDBJ whole genome shotgun (WGS) entry which is preliminary data.</text>
</comment>
<sequence length="1059" mass="122408">MLFELNDYVRLYWVAYYLVREEFFPGDKWITFFLDKSPNLWASDVPGKQISIGKMLFGKAIKEIYLNLTYYSVRKTNIIEIDDIFLVAVFNKIGCVISIEQRQEQGLTIDQVPKAQLRLFNEKYDFFLKQYPDIAKATHSSLKKIHAKIEEAKQTSHVKSHLEHKENPTNFEESTQPKTQSFPILLNLIPQLHDKVIGREDDLVHLQNTISTAERIVVLNGLGGIGKTTLAKEFLHTNKYHYRHIAWVSITASDREDLQESMDNFASAFAQDVVLVEEGLKLQFTTEKPVIEKFKIIMYALQNLSGPNLLVIDNAEGSIKNFRETLPIPPHWHILVTSRGNLSGFDPVILDNLKQEAAVRLFKTWYPNESDTNEIYALLEEIDYHTLTIELLAKTLTSSLGFLSIRDLIERLKSKNLNDELLQDSISTAHGTQETTLLNHLLITFKLVKLTQRELYVLECFYFLPPDYYSAEWIATLFDVENEVLFKNAFKSLHQKGWLQFDSKKFHMHRLIQQVIYYALSPGLEVVEPYIKLLSANTWHFNNSEIHSKAVYIPYAAFLISQLSEYWKDSRELTSLCINLSILYSQSTDDAKAEPIVDRLIDIYLKRLQTQDVSDEYYSRDKHALAICCKLKASIAKHHGRHNDVWHFLNKALNIWRDIKGIPQEIYLISYQNALTFLGDCCWDINGTDDAGPAYLESLRLREKLYEIDQTKYLHELLSGLLSVARFFLGCGKYNDAKAYADRVEKKARFAIEKDILYGVELADGLSLSAQIHFEITKDIEAVIPKFQESIDLYRSFSKLNEDVYAYRFTELYCAFGNKLVETECFDLAEIQYENARVLVAKLYDKDRLGFRFNYALISGCLARTLTAQRKDGLNHFDLAQSLISEIIEDGQNLQMLFYENNDGIAVHYMQKEDYQTAADYFEKSNEFYYVNVFQGDCKFKLISNLYMLASCYTSLNEFELAAARQADHYNFCTDMFEQGSMAGAVLLDSAVLLTRNYSETGERKLKEEMIVKSFIIMHFYAELTPEDELYVTLRDELSALYGPGFEDWFDSEVAPSLV</sequence>
<dbReference type="Proteomes" id="UP000451233">
    <property type="component" value="Unassembled WGS sequence"/>
</dbReference>
<accession>A0A7K1Y1L3</accession>
<dbReference type="Gene3D" id="3.40.50.300">
    <property type="entry name" value="P-loop containing nucleotide triphosphate hydrolases"/>
    <property type="match status" value="1"/>
</dbReference>
<dbReference type="GO" id="GO:0043531">
    <property type="term" value="F:ADP binding"/>
    <property type="evidence" value="ECO:0007669"/>
    <property type="project" value="InterPro"/>
</dbReference>
<dbReference type="AlphaFoldDB" id="A0A7K1Y1L3"/>
<proteinExistence type="predicted"/>
<dbReference type="PANTHER" id="PTHR47691:SF3">
    <property type="entry name" value="HTH-TYPE TRANSCRIPTIONAL REGULATOR RV0890C-RELATED"/>
    <property type="match status" value="1"/>
</dbReference>